<proteinExistence type="predicted"/>
<name>A0A446CFC9_9BURK</name>
<reference evidence="1 2" key="1">
    <citation type="submission" date="2018-07" db="EMBL/GenBank/DDBJ databases">
        <authorList>
            <person name="Peeters C."/>
        </authorList>
    </citation>
    <scope>NUCLEOTIDE SEQUENCE [LARGE SCALE GENOMIC DNA]</scope>
    <source>
        <strain evidence="1 2">LMG 30378</strain>
    </source>
</reference>
<accession>A0A446CFC9</accession>
<evidence type="ECO:0000313" key="1">
    <source>
        <dbReference type="EMBL" id="SSW66596.1"/>
    </source>
</evidence>
<organism evidence="1 2">
    <name type="scientific">Achromobacter veterisilvae</name>
    <dbReference type="NCBI Taxonomy" id="2069367"/>
    <lineage>
        <taxon>Bacteria</taxon>
        <taxon>Pseudomonadati</taxon>
        <taxon>Pseudomonadota</taxon>
        <taxon>Betaproteobacteria</taxon>
        <taxon>Burkholderiales</taxon>
        <taxon>Alcaligenaceae</taxon>
        <taxon>Achromobacter</taxon>
    </lineage>
</organism>
<sequence>MRGPSRHCNSTRFKGTVTVNSPGLAGLERRGWWRAPETPVASQTPTRSLPIRSLTEFLEHRALPSKPDRKTPHTFRGCMPSLTMPLQMQGRSAADRPTPCKSSPEPCNLGRFLRLLARLRRRRAPTCCNREAALVAARSWQQTRARQTWILSRSTPAAWHARRRKPAGRTPRITLGSTHSLGVNSGVIRDVEAARFIRNSRRAVNSIIDKRLCTFIERRVATVCPGATDVWATRRILAPTKAHAEPLQRIRLPATHSSCICSGKDAKHGCAGGKRCSGRASP</sequence>
<evidence type="ECO:0000313" key="2">
    <source>
        <dbReference type="Proteomes" id="UP000289465"/>
    </source>
</evidence>
<gene>
    <name evidence="1" type="ORF">AVE30378_02135</name>
</gene>
<protein>
    <submittedName>
        <fullName evidence="1">Uncharacterized protein</fullName>
    </submittedName>
</protein>
<dbReference type="AlphaFoldDB" id="A0A446CFC9"/>
<dbReference type="EMBL" id="UFQC01000010">
    <property type="protein sequence ID" value="SSW66596.1"/>
    <property type="molecule type" value="Genomic_DNA"/>
</dbReference>
<dbReference type="Proteomes" id="UP000289465">
    <property type="component" value="Unassembled WGS sequence"/>
</dbReference>